<reference evidence="2" key="1">
    <citation type="journal article" date="2023" name="G3 (Bethesda)">
        <title>Genome assembly and association tests identify interacting loci associated with vigor, precocity, and sex in interspecific pistachio rootstocks.</title>
        <authorList>
            <person name="Palmer W."/>
            <person name="Jacygrad E."/>
            <person name="Sagayaradj S."/>
            <person name="Cavanaugh K."/>
            <person name="Han R."/>
            <person name="Bertier L."/>
            <person name="Beede B."/>
            <person name="Kafkas S."/>
            <person name="Golino D."/>
            <person name="Preece J."/>
            <person name="Michelmore R."/>
        </authorList>
    </citation>
    <scope>NUCLEOTIDE SEQUENCE [LARGE SCALE GENOMIC DNA]</scope>
</reference>
<evidence type="ECO:0000313" key="1">
    <source>
        <dbReference type="EMBL" id="KAJ0008199.1"/>
    </source>
</evidence>
<dbReference type="EMBL" id="CM047750">
    <property type="protein sequence ID" value="KAJ0008199.1"/>
    <property type="molecule type" value="Genomic_DNA"/>
</dbReference>
<dbReference type="Proteomes" id="UP001163603">
    <property type="component" value="Chromosome 15"/>
</dbReference>
<gene>
    <name evidence="1" type="ORF">Pint_30732</name>
</gene>
<proteinExistence type="predicted"/>
<protein>
    <submittedName>
        <fullName evidence="1">Uncharacterized protein</fullName>
    </submittedName>
</protein>
<accession>A0ACC0X3P6</accession>
<organism evidence="1 2">
    <name type="scientific">Pistacia integerrima</name>
    <dbReference type="NCBI Taxonomy" id="434235"/>
    <lineage>
        <taxon>Eukaryota</taxon>
        <taxon>Viridiplantae</taxon>
        <taxon>Streptophyta</taxon>
        <taxon>Embryophyta</taxon>
        <taxon>Tracheophyta</taxon>
        <taxon>Spermatophyta</taxon>
        <taxon>Magnoliopsida</taxon>
        <taxon>eudicotyledons</taxon>
        <taxon>Gunneridae</taxon>
        <taxon>Pentapetalae</taxon>
        <taxon>rosids</taxon>
        <taxon>malvids</taxon>
        <taxon>Sapindales</taxon>
        <taxon>Anacardiaceae</taxon>
        <taxon>Pistacia</taxon>
    </lineage>
</organism>
<keyword evidence="2" id="KW-1185">Reference proteome</keyword>
<name>A0ACC0X3P6_9ROSI</name>
<evidence type="ECO:0000313" key="2">
    <source>
        <dbReference type="Proteomes" id="UP001163603"/>
    </source>
</evidence>
<comment type="caution">
    <text evidence="1">The sequence shown here is derived from an EMBL/GenBank/DDBJ whole genome shotgun (WGS) entry which is preliminary data.</text>
</comment>
<sequence>MEKKMDDYNSTLTTRVDTLENPVKDTRVAILGKDLDKAATDVPPTSQVQDEAVIDVPTSTEVHDRADGTDKVQEKPQISSIGVPDPVVETRALEVPGDFVVDATGATEEAETTDKDTAATSSETQTQMVDPVVDQHIDKEVPVDAATPVVPSIMVDIATTPSNQLQVSPFLRDEPNQLLEGPFPLEDQTDIRVEEL</sequence>